<feature type="transmembrane region" description="Helical" evidence="4">
    <location>
        <begin position="20"/>
        <end position="44"/>
    </location>
</feature>
<name>A0ABV5VVM0_9BACL</name>
<feature type="transmembrane region" description="Helical" evidence="4">
    <location>
        <begin position="323"/>
        <end position="341"/>
    </location>
</feature>
<dbReference type="PROSITE" id="PS00041">
    <property type="entry name" value="HTH_ARAC_FAMILY_1"/>
    <property type="match status" value="1"/>
</dbReference>
<comment type="caution">
    <text evidence="6">The sequence shown here is derived from an EMBL/GenBank/DDBJ whole genome shotgun (WGS) entry which is preliminary data.</text>
</comment>
<evidence type="ECO:0000256" key="2">
    <source>
        <dbReference type="ARBA" id="ARBA00023125"/>
    </source>
</evidence>
<keyword evidence="7" id="KW-1185">Reference proteome</keyword>
<dbReference type="RefSeq" id="WP_344911006.1">
    <property type="nucleotide sequence ID" value="NZ_BAAAYO010000010.1"/>
</dbReference>
<evidence type="ECO:0000256" key="1">
    <source>
        <dbReference type="ARBA" id="ARBA00023015"/>
    </source>
</evidence>
<dbReference type="Gene3D" id="1.10.10.60">
    <property type="entry name" value="Homeodomain-like"/>
    <property type="match status" value="2"/>
</dbReference>
<protein>
    <submittedName>
        <fullName evidence="6">Helix-turn-helix domain-containing protein</fullName>
    </submittedName>
</protein>
<dbReference type="SUPFAM" id="SSF46689">
    <property type="entry name" value="Homeodomain-like"/>
    <property type="match status" value="2"/>
</dbReference>
<evidence type="ECO:0000259" key="5">
    <source>
        <dbReference type="PROSITE" id="PS01124"/>
    </source>
</evidence>
<keyword evidence="4" id="KW-1133">Transmembrane helix</keyword>
<reference evidence="6 7" key="1">
    <citation type="submission" date="2024-09" db="EMBL/GenBank/DDBJ databases">
        <authorList>
            <person name="Sun Q."/>
            <person name="Mori K."/>
        </authorList>
    </citation>
    <scope>NUCLEOTIDE SEQUENCE [LARGE SCALE GENOMIC DNA]</scope>
    <source>
        <strain evidence="6 7">JCM 12520</strain>
    </source>
</reference>
<dbReference type="InterPro" id="IPR018062">
    <property type="entry name" value="HTH_AraC-typ_CS"/>
</dbReference>
<keyword evidence="4" id="KW-0472">Membrane</keyword>
<keyword evidence="4" id="KW-0812">Transmembrane</keyword>
<organism evidence="6 7">
    <name type="scientific">Paenibacillus hodogayensis</name>
    <dbReference type="NCBI Taxonomy" id="279208"/>
    <lineage>
        <taxon>Bacteria</taxon>
        <taxon>Bacillati</taxon>
        <taxon>Bacillota</taxon>
        <taxon>Bacilli</taxon>
        <taxon>Bacillales</taxon>
        <taxon>Paenibacillaceae</taxon>
        <taxon>Paenibacillus</taxon>
    </lineage>
</organism>
<keyword evidence="3" id="KW-0804">Transcription</keyword>
<dbReference type="InterPro" id="IPR018060">
    <property type="entry name" value="HTH_AraC"/>
</dbReference>
<proteinExistence type="predicted"/>
<dbReference type="PANTHER" id="PTHR43280">
    <property type="entry name" value="ARAC-FAMILY TRANSCRIPTIONAL REGULATOR"/>
    <property type="match status" value="1"/>
</dbReference>
<sequence length="759" mass="85206">MHLSKAAERNAPFPSGRAFFAKLFVSMICIGIVPHLLMSIVAYYNASTAFSKQSAQNSIHYLNQTITAVEIVVRQILDSSQQLVLNRAFRDFENFPNGMYYETIEGGIEPRDLAGNYSYLIQKQSVRDNVKTFKLSNEFVDSVFLYESDKRTVLAMTSDNSSISTPFEQFYDKDWEEPLRQSLISPAFIDTRLARQYDGTQKNVLTILIRTETKNNAIIVNLDAAKLYNHVMRSLSRSDELYVANGDGRILLGRDESLVHRDIRTLFARFDAHMASPGSLQDKWKGETVQASFAKSAVLGWWFIHATDLGKVLDSLTYLKRNIMYSAALLVAIAVLVAVLSSNRLYRPFSFALTERNYFRDKLEESLPYYRERFKLSLLRPNGYTPEDIADKVEQLQAGVPLTGLRILLIACEPPDEGSGGQAEGYVHMLRLMEALSSAGALTGTAFATVEVDTDKIAVLAGCGSDRSRAFPGEIGLALIEELELALGMPITIGVSRYCESAADLPRAYEEAEEALKYRIVWGSGQMIWSEDVEADRQSRHYTISATQSELLCGYVKSGQPDKAAAAYRDIADDIRRNGKLLHYNQIVPLFVRLLNDIIDAAGQTGFDMQSFFKDASPYQSLVGQRSLSAIDGWFETFIAELGEAMRQELNSHAHGHAGRIKQLLDREYANDVSLQTVSDSLGLSPAYVSRLFKQMTGQSFVDYVTALRIEKSKELLRQPELKINEIGRRVGYPNGYYFTRVFKEHAGVTPGVYRKLHL</sequence>
<dbReference type="InterPro" id="IPR020449">
    <property type="entry name" value="Tscrpt_reg_AraC-type_HTH"/>
</dbReference>
<evidence type="ECO:0000256" key="4">
    <source>
        <dbReference type="SAM" id="Phobius"/>
    </source>
</evidence>
<evidence type="ECO:0000313" key="6">
    <source>
        <dbReference type="EMBL" id="MFB9752195.1"/>
    </source>
</evidence>
<dbReference type="Pfam" id="PF17853">
    <property type="entry name" value="GGDEF_2"/>
    <property type="match status" value="1"/>
</dbReference>
<dbReference type="PANTHER" id="PTHR43280:SF28">
    <property type="entry name" value="HTH-TYPE TRANSCRIPTIONAL ACTIVATOR RHAS"/>
    <property type="match status" value="1"/>
</dbReference>
<dbReference type="PRINTS" id="PR00032">
    <property type="entry name" value="HTHARAC"/>
</dbReference>
<dbReference type="SMART" id="SM00342">
    <property type="entry name" value="HTH_ARAC"/>
    <property type="match status" value="1"/>
</dbReference>
<dbReference type="InterPro" id="IPR009057">
    <property type="entry name" value="Homeodomain-like_sf"/>
</dbReference>
<keyword evidence="2" id="KW-0238">DNA-binding</keyword>
<dbReference type="Pfam" id="PF12833">
    <property type="entry name" value="HTH_18"/>
    <property type="match status" value="1"/>
</dbReference>
<keyword evidence="1" id="KW-0805">Transcription regulation</keyword>
<feature type="domain" description="HTH araC/xylS-type" evidence="5">
    <location>
        <begin position="659"/>
        <end position="757"/>
    </location>
</feature>
<dbReference type="PROSITE" id="PS01124">
    <property type="entry name" value="HTH_ARAC_FAMILY_2"/>
    <property type="match status" value="1"/>
</dbReference>
<dbReference type="EMBL" id="JBHMAG010000009">
    <property type="protein sequence ID" value="MFB9752195.1"/>
    <property type="molecule type" value="Genomic_DNA"/>
</dbReference>
<gene>
    <name evidence="6" type="ORF">ACFFNY_11570</name>
</gene>
<evidence type="ECO:0000256" key="3">
    <source>
        <dbReference type="ARBA" id="ARBA00023163"/>
    </source>
</evidence>
<evidence type="ECO:0000313" key="7">
    <source>
        <dbReference type="Proteomes" id="UP001589619"/>
    </source>
</evidence>
<accession>A0ABV5VVM0</accession>
<dbReference type="InterPro" id="IPR041522">
    <property type="entry name" value="CdaR_GGDEF"/>
</dbReference>
<dbReference type="Proteomes" id="UP001589619">
    <property type="component" value="Unassembled WGS sequence"/>
</dbReference>